<keyword evidence="2" id="KW-1185">Reference proteome</keyword>
<accession>A0AC60QDG9</accession>
<dbReference type="Proteomes" id="UP000805193">
    <property type="component" value="Unassembled WGS sequence"/>
</dbReference>
<sequence>MNTTPLKPFPCCAKLINRFQSSWRSLTRHWWTFSFPPSTASILASGPSDLVRPGLNLEDLAKLADSVMEVAVPNIAHVQNQSGIPFPTTPSAEAVTPPCDVNDLPLLALIEASARIEKWALLPIVVPTRKIYLVCQERFLFYSSLNSMILRCELCVNFPCKLLGYRIEW</sequence>
<protein>
    <submittedName>
        <fullName evidence="1">Uncharacterized protein</fullName>
    </submittedName>
</protein>
<dbReference type="EMBL" id="JABSTQ010009174">
    <property type="protein sequence ID" value="KAG0432142.1"/>
    <property type="molecule type" value="Genomic_DNA"/>
</dbReference>
<reference evidence="1 2" key="1">
    <citation type="journal article" date="2020" name="Cell">
        <title>Large-Scale Comparative Analyses of Tick Genomes Elucidate Their Genetic Diversity and Vector Capacities.</title>
        <authorList>
            <consortium name="Tick Genome and Microbiome Consortium (TIGMIC)"/>
            <person name="Jia N."/>
            <person name="Wang J."/>
            <person name="Shi W."/>
            <person name="Du L."/>
            <person name="Sun Y."/>
            <person name="Zhan W."/>
            <person name="Jiang J.F."/>
            <person name="Wang Q."/>
            <person name="Zhang B."/>
            <person name="Ji P."/>
            <person name="Bell-Sakyi L."/>
            <person name="Cui X.M."/>
            <person name="Yuan T.T."/>
            <person name="Jiang B.G."/>
            <person name="Yang W.F."/>
            <person name="Lam T.T."/>
            <person name="Chang Q.C."/>
            <person name="Ding S.J."/>
            <person name="Wang X.J."/>
            <person name="Zhu J.G."/>
            <person name="Ruan X.D."/>
            <person name="Zhao L."/>
            <person name="Wei J.T."/>
            <person name="Ye R.Z."/>
            <person name="Que T.C."/>
            <person name="Du C.H."/>
            <person name="Zhou Y.H."/>
            <person name="Cheng J.X."/>
            <person name="Dai P.F."/>
            <person name="Guo W.B."/>
            <person name="Han X.H."/>
            <person name="Huang E.J."/>
            <person name="Li L.F."/>
            <person name="Wei W."/>
            <person name="Gao Y.C."/>
            <person name="Liu J.Z."/>
            <person name="Shao H.Z."/>
            <person name="Wang X."/>
            <person name="Wang C.C."/>
            <person name="Yang T.C."/>
            <person name="Huo Q.B."/>
            <person name="Li W."/>
            <person name="Chen H.Y."/>
            <person name="Chen S.E."/>
            <person name="Zhou L.G."/>
            <person name="Ni X.B."/>
            <person name="Tian J.H."/>
            <person name="Sheng Y."/>
            <person name="Liu T."/>
            <person name="Pan Y.S."/>
            <person name="Xia L.Y."/>
            <person name="Li J."/>
            <person name="Zhao F."/>
            <person name="Cao W.C."/>
        </authorList>
    </citation>
    <scope>NUCLEOTIDE SEQUENCE [LARGE SCALE GENOMIC DNA]</scope>
    <source>
        <strain evidence="1">Iper-2018</strain>
    </source>
</reference>
<proteinExistence type="predicted"/>
<gene>
    <name evidence="1" type="ORF">HPB47_021127</name>
</gene>
<evidence type="ECO:0000313" key="1">
    <source>
        <dbReference type="EMBL" id="KAG0432142.1"/>
    </source>
</evidence>
<organism evidence="1 2">
    <name type="scientific">Ixodes persulcatus</name>
    <name type="common">Taiga tick</name>
    <dbReference type="NCBI Taxonomy" id="34615"/>
    <lineage>
        <taxon>Eukaryota</taxon>
        <taxon>Metazoa</taxon>
        <taxon>Ecdysozoa</taxon>
        <taxon>Arthropoda</taxon>
        <taxon>Chelicerata</taxon>
        <taxon>Arachnida</taxon>
        <taxon>Acari</taxon>
        <taxon>Parasitiformes</taxon>
        <taxon>Ixodida</taxon>
        <taxon>Ixodoidea</taxon>
        <taxon>Ixodidae</taxon>
        <taxon>Ixodinae</taxon>
        <taxon>Ixodes</taxon>
    </lineage>
</organism>
<evidence type="ECO:0000313" key="2">
    <source>
        <dbReference type="Proteomes" id="UP000805193"/>
    </source>
</evidence>
<name>A0AC60QDG9_IXOPE</name>
<comment type="caution">
    <text evidence="1">The sequence shown here is derived from an EMBL/GenBank/DDBJ whole genome shotgun (WGS) entry which is preliminary data.</text>
</comment>